<evidence type="ECO:0008006" key="3">
    <source>
        <dbReference type="Google" id="ProtNLM"/>
    </source>
</evidence>
<accession>A0A550CGL8</accession>
<reference evidence="1 2" key="1">
    <citation type="journal article" date="2019" name="New Phytol.">
        <title>Comparative genomics reveals unique wood-decay strategies and fruiting body development in the Schizophyllaceae.</title>
        <authorList>
            <person name="Almasi E."/>
            <person name="Sahu N."/>
            <person name="Krizsan K."/>
            <person name="Balint B."/>
            <person name="Kovacs G.M."/>
            <person name="Kiss B."/>
            <person name="Cseklye J."/>
            <person name="Drula E."/>
            <person name="Henrissat B."/>
            <person name="Nagy I."/>
            <person name="Chovatia M."/>
            <person name="Adam C."/>
            <person name="LaButti K."/>
            <person name="Lipzen A."/>
            <person name="Riley R."/>
            <person name="Grigoriev I.V."/>
            <person name="Nagy L.G."/>
        </authorList>
    </citation>
    <scope>NUCLEOTIDE SEQUENCE [LARGE SCALE GENOMIC DNA]</scope>
    <source>
        <strain evidence="1 2">NL-1724</strain>
    </source>
</reference>
<evidence type="ECO:0000313" key="1">
    <source>
        <dbReference type="EMBL" id="TRM63951.1"/>
    </source>
</evidence>
<dbReference type="AlphaFoldDB" id="A0A550CGL8"/>
<dbReference type="Proteomes" id="UP000320762">
    <property type="component" value="Unassembled WGS sequence"/>
</dbReference>
<name>A0A550CGL8_9AGAR</name>
<dbReference type="Pfam" id="PF10224">
    <property type="entry name" value="DUF2205"/>
    <property type="match status" value="1"/>
</dbReference>
<proteinExistence type="predicted"/>
<sequence>MSFAAFDDSPAWAPEPNGDDIVTSAIKKEAVLKEIAASQDDLRLLLSRVQTLQKEVEKLSTGNETLQMYIDNLTKQMAKRR</sequence>
<evidence type="ECO:0000313" key="2">
    <source>
        <dbReference type="Proteomes" id="UP000320762"/>
    </source>
</evidence>
<keyword evidence="2" id="KW-1185">Reference proteome</keyword>
<dbReference type="Gene3D" id="1.20.5.170">
    <property type="match status" value="1"/>
</dbReference>
<gene>
    <name evidence="1" type="ORF">BD626DRAFT_493308</name>
</gene>
<dbReference type="InterPro" id="IPR019357">
    <property type="entry name" value="SCOC"/>
</dbReference>
<dbReference type="OrthoDB" id="2163284at2759"/>
<comment type="caution">
    <text evidence="1">The sequence shown here is derived from an EMBL/GenBank/DDBJ whole genome shotgun (WGS) entry which is preliminary data.</text>
</comment>
<protein>
    <recommendedName>
        <fullName evidence="3">BZIP transcription factor</fullName>
    </recommendedName>
</protein>
<organism evidence="1 2">
    <name type="scientific">Schizophyllum amplum</name>
    <dbReference type="NCBI Taxonomy" id="97359"/>
    <lineage>
        <taxon>Eukaryota</taxon>
        <taxon>Fungi</taxon>
        <taxon>Dikarya</taxon>
        <taxon>Basidiomycota</taxon>
        <taxon>Agaricomycotina</taxon>
        <taxon>Agaricomycetes</taxon>
        <taxon>Agaricomycetidae</taxon>
        <taxon>Agaricales</taxon>
        <taxon>Schizophyllaceae</taxon>
        <taxon>Schizophyllum</taxon>
    </lineage>
</organism>
<dbReference type="EMBL" id="VDMD01000008">
    <property type="protein sequence ID" value="TRM63951.1"/>
    <property type="molecule type" value="Genomic_DNA"/>
</dbReference>